<name>A0ABY6DG39_9RHOB</name>
<reference evidence="2" key="1">
    <citation type="submission" date="2022-10" db="EMBL/GenBank/DDBJ databases">
        <title>Roseovarius pelagicus sp. nov., isolated from Arctic seawater.</title>
        <authorList>
            <person name="Hong Y.W."/>
            <person name="Hwang C.Y."/>
        </authorList>
    </citation>
    <scope>NUCLEOTIDE SEQUENCE</scope>
    <source>
        <strain evidence="2">HL-MP18</strain>
    </source>
</reference>
<gene>
    <name evidence="2" type="ORF">N7U68_16990</name>
</gene>
<keyword evidence="1" id="KW-1133">Transmembrane helix</keyword>
<sequence length="259" mass="27413">MSIADALHQVTCNSEDLDPGFCQGRVLTDRSACLVTPNHVLWITQGVGKRSDGSATAPVLRMVIHPINPEAGLGEVGAFLAQLICTLPAEQVQWDKHTAWLPIDGFREAVAAGQRPRVERITEQATPLAAAEKPSAGAGNRTLPKIEDTCDQLSARLDSIGMTARDVDASTTEQTEIHWDLPDPDIVEEVPQRLTAWAMALTVSVIALPVGTALILTTLLKGESVRLAAQTAAITGLFVGLNSAGATADTVQLITSIAL</sequence>
<protein>
    <submittedName>
        <fullName evidence="2">Uncharacterized protein</fullName>
    </submittedName>
</protein>
<evidence type="ECO:0000256" key="1">
    <source>
        <dbReference type="SAM" id="Phobius"/>
    </source>
</evidence>
<proteinExistence type="predicted"/>
<evidence type="ECO:0000313" key="2">
    <source>
        <dbReference type="EMBL" id="UXX82760.1"/>
    </source>
</evidence>
<accession>A0ABY6DG39</accession>
<dbReference type="EMBL" id="CP106738">
    <property type="protein sequence ID" value="UXX82760.1"/>
    <property type="molecule type" value="Genomic_DNA"/>
</dbReference>
<feature type="transmembrane region" description="Helical" evidence="1">
    <location>
        <begin position="196"/>
        <end position="220"/>
    </location>
</feature>
<keyword evidence="1" id="KW-0812">Transmembrane</keyword>
<keyword evidence="1" id="KW-0472">Membrane</keyword>
<evidence type="ECO:0000313" key="3">
    <source>
        <dbReference type="Proteomes" id="UP001064087"/>
    </source>
</evidence>
<dbReference type="Proteomes" id="UP001064087">
    <property type="component" value="Chromosome"/>
</dbReference>
<dbReference type="RefSeq" id="WP_263047573.1">
    <property type="nucleotide sequence ID" value="NZ_CP106738.1"/>
</dbReference>
<organism evidence="2 3">
    <name type="scientific">Roseovarius pelagicus</name>
    <dbReference type="NCBI Taxonomy" id="2980108"/>
    <lineage>
        <taxon>Bacteria</taxon>
        <taxon>Pseudomonadati</taxon>
        <taxon>Pseudomonadota</taxon>
        <taxon>Alphaproteobacteria</taxon>
        <taxon>Rhodobacterales</taxon>
        <taxon>Roseobacteraceae</taxon>
        <taxon>Roseovarius</taxon>
    </lineage>
</organism>
<keyword evidence="3" id="KW-1185">Reference proteome</keyword>